<protein>
    <submittedName>
        <fullName evidence="2">Uncharacterized protein</fullName>
    </submittedName>
</protein>
<feature type="compositionally biased region" description="Basic and acidic residues" evidence="1">
    <location>
        <begin position="21"/>
        <end position="37"/>
    </location>
</feature>
<proteinExistence type="predicted"/>
<dbReference type="RefSeq" id="XP_025491088.1">
    <property type="nucleotide sequence ID" value="XM_025635356.1"/>
</dbReference>
<dbReference type="EMBL" id="KZ821706">
    <property type="protein sequence ID" value="PYH80888.1"/>
    <property type="molecule type" value="Genomic_DNA"/>
</dbReference>
<dbReference type="GeneID" id="37138097"/>
<dbReference type="Proteomes" id="UP000248340">
    <property type="component" value="Unassembled WGS sequence"/>
</dbReference>
<feature type="region of interest" description="Disordered" evidence="1">
    <location>
        <begin position="16"/>
        <end position="60"/>
    </location>
</feature>
<name>A0A319CZ37_9EURO</name>
<accession>A0A319CZ37</accession>
<evidence type="ECO:0000256" key="1">
    <source>
        <dbReference type="SAM" id="MobiDB-lite"/>
    </source>
</evidence>
<evidence type="ECO:0000313" key="3">
    <source>
        <dbReference type="Proteomes" id="UP000248340"/>
    </source>
</evidence>
<reference evidence="2 3" key="1">
    <citation type="submission" date="2016-12" db="EMBL/GenBank/DDBJ databases">
        <title>The genomes of Aspergillus section Nigri reveals drivers in fungal speciation.</title>
        <authorList>
            <consortium name="DOE Joint Genome Institute"/>
            <person name="Vesth T.C."/>
            <person name="Nybo J."/>
            <person name="Theobald S."/>
            <person name="Brandl J."/>
            <person name="Frisvad J.C."/>
            <person name="Nielsen K.F."/>
            <person name="Lyhne E.K."/>
            <person name="Kogle M.E."/>
            <person name="Kuo A."/>
            <person name="Riley R."/>
            <person name="Clum A."/>
            <person name="Nolan M."/>
            <person name="Lipzen A."/>
            <person name="Salamov A."/>
            <person name="Henrissat B."/>
            <person name="Wiebenga A."/>
            <person name="De Vries R.P."/>
            <person name="Grigoriev I.V."/>
            <person name="Mortensen U.H."/>
            <person name="Andersen M.R."/>
            <person name="Baker S.E."/>
        </authorList>
    </citation>
    <scope>NUCLEOTIDE SEQUENCE [LARGE SCALE GENOMIC DNA]</scope>
    <source>
        <strain evidence="2 3">CBS 121591</strain>
    </source>
</reference>
<evidence type="ECO:0000313" key="2">
    <source>
        <dbReference type="EMBL" id="PYH80888.1"/>
    </source>
</evidence>
<organism evidence="2 3">
    <name type="scientific">Aspergillus uvarum CBS 121591</name>
    <dbReference type="NCBI Taxonomy" id="1448315"/>
    <lineage>
        <taxon>Eukaryota</taxon>
        <taxon>Fungi</taxon>
        <taxon>Dikarya</taxon>
        <taxon>Ascomycota</taxon>
        <taxon>Pezizomycotina</taxon>
        <taxon>Eurotiomycetes</taxon>
        <taxon>Eurotiomycetidae</taxon>
        <taxon>Eurotiales</taxon>
        <taxon>Aspergillaceae</taxon>
        <taxon>Aspergillus</taxon>
        <taxon>Aspergillus subgen. Circumdati</taxon>
    </lineage>
</organism>
<keyword evidence="3" id="KW-1185">Reference proteome</keyword>
<dbReference type="VEuPathDB" id="FungiDB:BO82DRAFT_355116"/>
<dbReference type="AlphaFoldDB" id="A0A319CZ37"/>
<sequence length="78" mass="9063">MADRFARGLSTARYQQTLRAEAGDRREIRGRQTDAPKRCSSTELLGDIPGAEGRNRRRSHHRKWDWIHAGMTTETQRK</sequence>
<gene>
    <name evidence="2" type="ORF">BO82DRAFT_355116</name>
</gene>